<gene>
    <name evidence="3" type="ORF">IV203_018791</name>
</gene>
<reference evidence="3" key="1">
    <citation type="journal article" date="2021" name="Sci. Rep.">
        <title>Diploid genomic architecture of Nitzschia inconspicua, an elite biomass production diatom.</title>
        <authorList>
            <person name="Oliver A."/>
            <person name="Podell S."/>
            <person name="Pinowska A."/>
            <person name="Traller J.C."/>
            <person name="Smith S.R."/>
            <person name="McClure R."/>
            <person name="Beliaev A."/>
            <person name="Bohutskyi P."/>
            <person name="Hill E.A."/>
            <person name="Rabines A."/>
            <person name="Zheng H."/>
            <person name="Allen L.Z."/>
            <person name="Kuo A."/>
            <person name="Grigoriev I.V."/>
            <person name="Allen A.E."/>
            <person name="Hazlebeck D."/>
            <person name="Allen E.E."/>
        </authorList>
    </citation>
    <scope>NUCLEOTIDE SEQUENCE</scope>
    <source>
        <strain evidence="3">Hildebrandi</strain>
    </source>
</reference>
<sequence>MPAATTTRTVPPTATTKMRSSKVKLHRVPENNLYREARDMSLVSFLIYVWSKIVYVLKDEIPSEKRNGGWSPKDVKQFIEKHKSKLVKEYPSGEFSEGSITYQALDVLMKRSPNRELALLTWDSDFQTKELVFGVCKDDMNQRITVVFRGTESSMAFKSNWDANLDISKSSEKLPQILKGKLPNGGKKVWIHSGFHEYMNKATEDPTDHEKRTKKDQVLSAVKDALREHPKYRVYLTGHSLGAALATLMSYYLATDVDDFAQTGRRSMIPKPITCINFASPRIGDSNFLDAVQVLERSGMLRICRFVNEKDLVCVLPTFNYKHVGFMVKMHRNDKKKITVCYPKFNESWGRWWNRALAMSWPAALNLTYDHSSGEYGRRVEIHKKELEKKFLSKMYSDETRTGFFKKSSL</sequence>
<evidence type="ECO:0000259" key="2">
    <source>
        <dbReference type="Pfam" id="PF01764"/>
    </source>
</evidence>
<dbReference type="OrthoDB" id="49199at2759"/>
<evidence type="ECO:0000313" key="3">
    <source>
        <dbReference type="EMBL" id="KAG7372648.1"/>
    </source>
</evidence>
<accession>A0A9K3M2N4</accession>
<dbReference type="CDD" id="cd00519">
    <property type="entry name" value="Lipase_3"/>
    <property type="match status" value="1"/>
</dbReference>
<feature type="compositionally biased region" description="Low complexity" evidence="1">
    <location>
        <begin position="1"/>
        <end position="16"/>
    </location>
</feature>
<dbReference type="InterPro" id="IPR051218">
    <property type="entry name" value="Sec_MonoDiacylglyc_Lipase"/>
</dbReference>
<dbReference type="EMBL" id="JAGRRH010000003">
    <property type="protein sequence ID" value="KAG7372648.1"/>
    <property type="molecule type" value="Genomic_DNA"/>
</dbReference>
<evidence type="ECO:0000313" key="4">
    <source>
        <dbReference type="Proteomes" id="UP000693970"/>
    </source>
</evidence>
<keyword evidence="4" id="KW-1185">Reference proteome</keyword>
<reference evidence="3" key="2">
    <citation type="submission" date="2021-04" db="EMBL/GenBank/DDBJ databases">
        <authorList>
            <person name="Podell S."/>
        </authorList>
    </citation>
    <scope>NUCLEOTIDE SEQUENCE</scope>
    <source>
        <strain evidence="3">Hildebrandi</strain>
    </source>
</reference>
<dbReference type="AlphaFoldDB" id="A0A9K3M2N4"/>
<dbReference type="PANTHER" id="PTHR45856">
    <property type="entry name" value="ALPHA/BETA-HYDROLASES SUPERFAMILY PROTEIN"/>
    <property type="match status" value="1"/>
</dbReference>
<proteinExistence type="predicted"/>
<dbReference type="PANTHER" id="PTHR45856:SF11">
    <property type="entry name" value="FUNGAL LIPASE-LIKE DOMAIN-CONTAINING PROTEIN"/>
    <property type="match status" value="1"/>
</dbReference>
<evidence type="ECO:0000256" key="1">
    <source>
        <dbReference type="SAM" id="MobiDB-lite"/>
    </source>
</evidence>
<feature type="region of interest" description="Disordered" evidence="1">
    <location>
        <begin position="1"/>
        <end position="21"/>
    </location>
</feature>
<comment type="caution">
    <text evidence="3">The sequence shown here is derived from an EMBL/GenBank/DDBJ whole genome shotgun (WGS) entry which is preliminary data.</text>
</comment>
<feature type="domain" description="Fungal lipase-type" evidence="2">
    <location>
        <begin position="146"/>
        <end position="319"/>
    </location>
</feature>
<dbReference type="Pfam" id="PF01764">
    <property type="entry name" value="Lipase_3"/>
    <property type="match status" value="1"/>
</dbReference>
<dbReference type="GO" id="GO:0006629">
    <property type="term" value="P:lipid metabolic process"/>
    <property type="evidence" value="ECO:0007669"/>
    <property type="project" value="InterPro"/>
</dbReference>
<dbReference type="Proteomes" id="UP000693970">
    <property type="component" value="Unassembled WGS sequence"/>
</dbReference>
<name>A0A9K3M2N4_9STRA</name>
<protein>
    <submittedName>
        <fullName evidence="3">Lipase class 3</fullName>
    </submittedName>
</protein>
<organism evidence="3 4">
    <name type="scientific">Nitzschia inconspicua</name>
    <dbReference type="NCBI Taxonomy" id="303405"/>
    <lineage>
        <taxon>Eukaryota</taxon>
        <taxon>Sar</taxon>
        <taxon>Stramenopiles</taxon>
        <taxon>Ochrophyta</taxon>
        <taxon>Bacillariophyta</taxon>
        <taxon>Bacillariophyceae</taxon>
        <taxon>Bacillariophycidae</taxon>
        <taxon>Bacillariales</taxon>
        <taxon>Bacillariaceae</taxon>
        <taxon>Nitzschia</taxon>
    </lineage>
</organism>
<dbReference type="InterPro" id="IPR002921">
    <property type="entry name" value="Fungal_lipase-type"/>
</dbReference>